<feature type="transmembrane region" description="Helical" evidence="13">
    <location>
        <begin position="157"/>
        <end position="179"/>
    </location>
</feature>
<dbReference type="SUPFAM" id="SSF55874">
    <property type="entry name" value="ATPase domain of HSP90 chaperone/DNA topoisomerase II/histidine kinase"/>
    <property type="match status" value="1"/>
</dbReference>
<dbReference type="RefSeq" id="WP_124958178.1">
    <property type="nucleotide sequence ID" value="NZ_CBFHCE010000007.1"/>
</dbReference>
<dbReference type="EC" id="2.7.13.3" evidence="3"/>
<dbReference type="GO" id="GO:0005524">
    <property type="term" value="F:ATP binding"/>
    <property type="evidence" value="ECO:0007669"/>
    <property type="project" value="UniProtKB-KW"/>
</dbReference>
<dbReference type="InterPro" id="IPR050428">
    <property type="entry name" value="TCS_sensor_his_kinase"/>
</dbReference>
<evidence type="ECO:0000256" key="10">
    <source>
        <dbReference type="ARBA" id="ARBA00022989"/>
    </source>
</evidence>
<evidence type="ECO:0000256" key="3">
    <source>
        <dbReference type="ARBA" id="ARBA00012438"/>
    </source>
</evidence>
<dbReference type="PANTHER" id="PTHR45436">
    <property type="entry name" value="SENSOR HISTIDINE KINASE YKOH"/>
    <property type="match status" value="1"/>
</dbReference>
<evidence type="ECO:0000256" key="5">
    <source>
        <dbReference type="ARBA" id="ARBA00022679"/>
    </source>
</evidence>
<dbReference type="SUPFAM" id="SSF47384">
    <property type="entry name" value="Homodimeric domain of signal transducing histidine kinase"/>
    <property type="match status" value="1"/>
</dbReference>
<evidence type="ECO:0000259" key="15">
    <source>
        <dbReference type="PROSITE" id="PS50885"/>
    </source>
</evidence>
<dbReference type="Pfam" id="PF02518">
    <property type="entry name" value="HATPase_c"/>
    <property type="match status" value="1"/>
</dbReference>
<evidence type="ECO:0000256" key="6">
    <source>
        <dbReference type="ARBA" id="ARBA00022692"/>
    </source>
</evidence>
<keyword evidence="7" id="KW-0547">Nucleotide-binding</keyword>
<dbReference type="AlphaFoldDB" id="A0A3P3EVH0"/>
<accession>A0A3P3EVH0</accession>
<evidence type="ECO:0000256" key="2">
    <source>
        <dbReference type="ARBA" id="ARBA00004141"/>
    </source>
</evidence>
<dbReference type="PANTHER" id="PTHR45436:SF14">
    <property type="entry name" value="SENSOR PROTEIN QSEC"/>
    <property type="match status" value="1"/>
</dbReference>
<dbReference type="InterPro" id="IPR036097">
    <property type="entry name" value="HisK_dim/P_sf"/>
</dbReference>
<feature type="domain" description="HAMP" evidence="15">
    <location>
        <begin position="180"/>
        <end position="232"/>
    </location>
</feature>
<dbReference type="InterPro" id="IPR003660">
    <property type="entry name" value="HAMP_dom"/>
</dbReference>
<evidence type="ECO:0000256" key="4">
    <source>
        <dbReference type="ARBA" id="ARBA00022553"/>
    </source>
</evidence>
<evidence type="ECO:0000313" key="16">
    <source>
        <dbReference type="EMBL" id="RRH89842.1"/>
    </source>
</evidence>
<dbReference type="PROSITE" id="PS50885">
    <property type="entry name" value="HAMP"/>
    <property type="match status" value="1"/>
</dbReference>
<keyword evidence="4" id="KW-0597">Phosphoprotein</keyword>
<dbReference type="CDD" id="cd00082">
    <property type="entry name" value="HisKA"/>
    <property type="match status" value="1"/>
</dbReference>
<dbReference type="InterPro" id="IPR005467">
    <property type="entry name" value="His_kinase_dom"/>
</dbReference>
<comment type="catalytic activity">
    <reaction evidence="1">
        <text>ATP + protein L-histidine = ADP + protein N-phospho-L-histidine.</text>
        <dbReference type="EC" id="2.7.13.3"/>
    </reaction>
</comment>
<comment type="caution">
    <text evidence="16">The sequence shown here is derived from an EMBL/GenBank/DDBJ whole genome shotgun (WGS) entry which is preliminary data.</text>
</comment>
<reference evidence="16 17" key="1">
    <citation type="submission" date="2018-11" db="EMBL/GenBank/DDBJ databases">
        <title>The genome of Variovorax sp T529.</title>
        <authorList>
            <person name="Gao J."/>
        </authorList>
    </citation>
    <scope>NUCLEOTIDE SEQUENCE [LARGE SCALE GENOMIC DNA]</scope>
    <source>
        <strain evidence="16 17">T529</strain>
    </source>
</reference>
<dbReference type="InterPro" id="IPR004358">
    <property type="entry name" value="Sig_transdc_His_kin-like_C"/>
</dbReference>
<dbReference type="InterPro" id="IPR036890">
    <property type="entry name" value="HATPase_C_sf"/>
</dbReference>
<keyword evidence="9" id="KW-0067">ATP-binding</keyword>
<evidence type="ECO:0000256" key="11">
    <source>
        <dbReference type="ARBA" id="ARBA00023012"/>
    </source>
</evidence>
<sequence length="469" mass="50533">MRLNSLQARMIMVIAATIALCWAVALAVLFVYLTHNRNSIWDDKLQTIATRILLTIPGEDKLKGLRPRPNGLQLRDEALPESDALAFQIWLDDDRLLVRSPGAPDTPLRPGFAGGAATSVIAGARWRVYSVSDKTGRVHVQVGNLHSVVDAELREDAMTALVINTLLLLLVGALMWFVVRRSLKPVLALGEQMRQRRSFDLTPLSSAPLPRELHPLVASFNHALRQLDEAVEGERRFIGDAAHELRTPLSALQAQAQIALRAPTAAEKDVALAKLLAVAERSTRLSEQLLDLARLNAGANAPQHAPADLGALVMHVANEFDVHALQHARTILLDARPCTIRCDIDEIGILLRNLVDNALRYTPKGGRVRVSCGHAAGTEADEARRVYLEVADDGPGVPAAERAAIFKRFHRVAGTPSRGSGIGLSLVAGIAEVHRAAIETGAGLDGRGLGIRVVFPALGSAGAPPLQNL</sequence>
<protein>
    <recommendedName>
        <fullName evidence="3">histidine kinase</fullName>
        <ecNumber evidence="3">2.7.13.3</ecNumber>
    </recommendedName>
</protein>
<keyword evidence="12 13" id="KW-0472">Membrane</keyword>
<dbReference type="GO" id="GO:0005886">
    <property type="term" value="C:plasma membrane"/>
    <property type="evidence" value="ECO:0007669"/>
    <property type="project" value="TreeGrafter"/>
</dbReference>
<evidence type="ECO:0000256" key="8">
    <source>
        <dbReference type="ARBA" id="ARBA00022777"/>
    </source>
</evidence>
<name>A0A3P3EVH0_9BURK</name>
<dbReference type="Gene3D" id="3.30.565.10">
    <property type="entry name" value="Histidine kinase-like ATPase, C-terminal domain"/>
    <property type="match status" value="1"/>
</dbReference>
<keyword evidence="6 13" id="KW-0812">Transmembrane</keyword>
<dbReference type="Gene3D" id="1.10.287.130">
    <property type="match status" value="1"/>
</dbReference>
<dbReference type="InterPro" id="IPR003661">
    <property type="entry name" value="HisK_dim/P_dom"/>
</dbReference>
<dbReference type="GO" id="GO:0000155">
    <property type="term" value="F:phosphorelay sensor kinase activity"/>
    <property type="evidence" value="ECO:0007669"/>
    <property type="project" value="InterPro"/>
</dbReference>
<dbReference type="SMART" id="SM00388">
    <property type="entry name" value="HisKA"/>
    <property type="match status" value="1"/>
</dbReference>
<dbReference type="SMART" id="SM00387">
    <property type="entry name" value="HATPase_c"/>
    <property type="match status" value="1"/>
</dbReference>
<keyword evidence="5" id="KW-0808">Transferase</keyword>
<organism evidence="16 17">
    <name type="scientific">Variovorax beijingensis</name>
    <dbReference type="NCBI Taxonomy" id="2496117"/>
    <lineage>
        <taxon>Bacteria</taxon>
        <taxon>Pseudomonadati</taxon>
        <taxon>Pseudomonadota</taxon>
        <taxon>Betaproteobacteria</taxon>
        <taxon>Burkholderiales</taxon>
        <taxon>Comamonadaceae</taxon>
        <taxon>Variovorax</taxon>
    </lineage>
</organism>
<keyword evidence="11" id="KW-0902">Two-component regulatory system</keyword>
<dbReference type="InterPro" id="IPR003594">
    <property type="entry name" value="HATPase_dom"/>
</dbReference>
<evidence type="ECO:0000256" key="1">
    <source>
        <dbReference type="ARBA" id="ARBA00000085"/>
    </source>
</evidence>
<evidence type="ECO:0000256" key="7">
    <source>
        <dbReference type="ARBA" id="ARBA00022741"/>
    </source>
</evidence>
<evidence type="ECO:0000256" key="13">
    <source>
        <dbReference type="SAM" id="Phobius"/>
    </source>
</evidence>
<evidence type="ECO:0000259" key="14">
    <source>
        <dbReference type="PROSITE" id="PS50109"/>
    </source>
</evidence>
<feature type="transmembrane region" description="Helical" evidence="13">
    <location>
        <begin position="12"/>
        <end position="33"/>
    </location>
</feature>
<dbReference type="PROSITE" id="PS50109">
    <property type="entry name" value="HIS_KIN"/>
    <property type="match status" value="1"/>
</dbReference>
<keyword evidence="8" id="KW-0418">Kinase</keyword>
<comment type="subcellular location">
    <subcellularLocation>
        <location evidence="2">Membrane</location>
        <topology evidence="2">Multi-pass membrane protein</topology>
    </subcellularLocation>
</comment>
<dbReference type="EMBL" id="RQXU01000004">
    <property type="protein sequence ID" value="RRH89842.1"/>
    <property type="molecule type" value="Genomic_DNA"/>
</dbReference>
<evidence type="ECO:0000313" key="17">
    <source>
        <dbReference type="Proteomes" id="UP000271590"/>
    </source>
</evidence>
<gene>
    <name evidence="16" type="ORF">EH244_09680</name>
</gene>
<feature type="domain" description="Histidine kinase" evidence="14">
    <location>
        <begin position="240"/>
        <end position="459"/>
    </location>
</feature>
<dbReference type="PRINTS" id="PR00344">
    <property type="entry name" value="BCTRLSENSOR"/>
</dbReference>
<dbReference type="Proteomes" id="UP000271590">
    <property type="component" value="Unassembled WGS sequence"/>
</dbReference>
<proteinExistence type="predicted"/>
<evidence type="ECO:0000256" key="9">
    <source>
        <dbReference type="ARBA" id="ARBA00022840"/>
    </source>
</evidence>
<keyword evidence="10 13" id="KW-1133">Transmembrane helix</keyword>
<evidence type="ECO:0000256" key="12">
    <source>
        <dbReference type="ARBA" id="ARBA00023136"/>
    </source>
</evidence>
<dbReference type="Pfam" id="PF00512">
    <property type="entry name" value="HisKA"/>
    <property type="match status" value="1"/>
</dbReference>